<evidence type="ECO:0000313" key="6">
    <source>
        <dbReference type="EMBL" id="GIN20931.1"/>
    </source>
</evidence>
<dbReference type="InterPro" id="IPR036188">
    <property type="entry name" value="FAD/NAD-bd_sf"/>
</dbReference>
<keyword evidence="3" id="KW-0285">Flavoprotein</keyword>
<accession>A0ABQ4K7K0</accession>
<comment type="cofactor">
    <cofactor evidence="1">
        <name>FAD</name>
        <dbReference type="ChEBI" id="CHEBI:57692"/>
    </cofactor>
</comment>
<gene>
    <name evidence="6" type="ORF">J1TS3_20650</name>
</gene>
<dbReference type="EMBL" id="BOQT01000006">
    <property type="protein sequence ID" value="GIN20931.1"/>
    <property type="molecule type" value="Genomic_DNA"/>
</dbReference>
<evidence type="ECO:0000256" key="3">
    <source>
        <dbReference type="ARBA" id="ARBA00022630"/>
    </source>
</evidence>
<evidence type="ECO:0000256" key="4">
    <source>
        <dbReference type="ARBA" id="ARBA00023002"/>
    </source>
</evidence>
<dbReference type="Gene3D" id="3.30.9.10">
    <property type="entry name" value="D-Amino Acid Oxidase, subunit A, domain 2"/>
    <property type="match status" value="1"/>
</dbReference>
<sequence length="369" mass="39777">MRVIVIGSGIVGASAAYQLVKRNHDVVLIDNARKGAATDAGAGIVSPWVTQRGEDWYHIARRGALFYPDLLANLEEDGENSEGYKKVGALCVSSNPEELDELERLVRAKSEKASEIGNIQRLSSKDARKLFPPLHEDLQAVFLSGAARVDGRMLRDAMIRAAKRHKLRLVGGEASLIKEANSIVGVKVKEKVIYADRVIIAAGAWVPNLLKPIGVDIKVEPQRGQIVHITLPNTDTSNWPIILPQSNHYMLAFDDSRIVAGATRETGSGFSYQITAGGVHEVLSEALRVAPGLADGQLKEVRIGFRPMGPDILPLLGTLDNFSEVIVATGLGASGLTMGPFIGSLAADLAQGLDLDIDQSIFKPERNII</sequence>
<dbReference type="SUPFAM" id="SSF54373">
    <property type="entry name" value="FAD-linked reductases, C-terminal domain"/>
    <property type="match status" value="1"/>
</dbReference>
<dbReference type="Proteomes" id="UP000680279">
    <property type="component" value="Unassembled WGS sequence"/>
</dbReference>
<evidence type="ECO:0000313" key="7">
    <source>
        <dbReference type="Proteomes" id="UP000680279"/>
    </source>
</evidence>
<protein>
    <submittedName>
        <fullName evidence="6">Oxidoreductase</fullName>
    </submittedName>
</protein>
<comment type="caution">
    <text evidence="6">The sequence shown here is derived from an EMBL/GenBank/DDBJ whole genome shotgun (WGS) entry which is preliminary data.</text>
</comment>
<evidence type="ECO:0000256" key="2">
    <source>
        <dbReference type="ARBA" id="ARBA00009410"/>
    </source>
</evidence>
<feature type="domain" description="FAD dependent oxidoreductase" evidence="5">
    <location>
        <begin position="2"/>
        <end position="349"/>
    </location>
</feature>
<evidence type="ECO:0000256" key="1">
    <source>
        <dbReference type="ARBA" id="ARBA00001974"/>
    </source>
</evidence>
<organism evidence="6 7">
    <name type="scientific">Siminovitchia fordii</name>
    <dbReference type="NCBI Taxonomy" id="254759"/>
    <lineage>
        <taxon>Bacteria</taxon>
        <taxon>Bacillati</taxon>
        <taxon>Bacillota</taxon>
        <taxon>Bacilli</taxon>
        <taxon>Bacillales</taxon>
        <taxon>Bacillaceae</taxon>
        <taxon>Siminovitchia</taxon>
    </lineage>
</organism>
<keyword evidence="7" id="KW-1185">Reference proteome</keyword>
<dbReference type="PANTHER" id="PTHR13847:SF286">
    <property type="entry name" value="D-AMINO ACID DEHYDROGENASE"/>
    <property type="match status" value="1"/>
</dbReference>
<comment type="similarity">
    <text evidence="2">Belongs to the DadA oxidoreductase family.</text>
</comment>
<dbReference type="Pfam" id="PF01266">
    <property type="entry name" value="DAO"/>
    <property type="match status" value="1"/>
</dbReference>
<keyword evidence="4" id="KW-0560">Oxidoreductase</keyword>
<dbReference type="SUPFAM" id="SSF51905">
    <property type="entry name" value="FAD/NAD(P)-binding domain"/>
    <property type="match status" value="1"/>
</dbReference>
<dbReference type="RefSeq" id="WP_018706061.1">
    <property type="nucleotide sequence ID" value="NZ_BOQT01000006.1"/>
</dbReference>
<name>A0ABQ4K7K0_9BACI</name>
<evidence type="ECO:0000259" key="5">
    <source>
        <dbReference type="Pfam" id="PF01266"/>
    </source>
</evidence>
<proteinExistence type="inferred from homology"/>
<dbReference type="Gene3D" id="3.50.50.60">
    <property type="entry name" value="FAD/NAD(P)-binding domain"/>
    <property type="match status" value="1"/>
</dbReference>
<dbReference type="InterPro" id="IPR006076">
    <property type="entry name" value="FAD-dep_OxRdtase"/>
</dbReference>
<dbReference type="PANTHER" id="PTHR13847">
    <property type="entry name" value="SARCOSINE DEHYDROGENASE-RELATED"/>
    <property type="match status" value="1"/>
</dbReference>
<reference evidence="6 7" key="1">
    <citation type="submission" date="2021-03" db="EMBL/GenBank/DDBJ databases">
        <title>Antimicrobial resistance genes in bacteria isolated from Japanese honey, and their potential for conferring macrolide and lincosamide resistance in the American foulbrood pathogen Paenibacillus larvae.</title>
        <authorList>
            <person name="Okamoto M."/>
            <person name="Kumagai M."/>
            <person name="Kanamori H."/>
            <person name="Takamatsu D."/>
        </authorList>
    </citation>
    <scope>NUCLEOTIDE SEQUENCE [LARGE SCALE GENOMIC DNA]</scope>
    <source>
        <strain evidence="6 7">J1TS3</strain>
    </source>
</reference>